<evidence type="ECO:0000256" key="1">
    <source>
        <dbReference type="ARBA" id="ARBA00001974"/>
    </source>
</evidence>
<dbReference type="SUPFAM" id="SSF51905">
    <property type="entry name" value="FAD/NAD(P)-binding domain"/>
    <property type="match status" value="1"/>
</dbReference>
<comment type="caution">
    <text evidence="8">The sequence shown here is derived from an EMBL/GenBank/DDBJ whole genome shotgun (WGS) entry which is preliminary data.</text>
</comment>
<feature type="domain" description="FAD dependent oxidoreductase" evidence="7">
    <location>
        <begin position="46"/>
        <end position="424"/>
    </location>
</feature>
<organism evidence="8 9">
    <name type="scientific">Eiseniibacteriota bacterium</name>
    <dbReference type="NCBI Taxonomy" id="2212470"/>
    <lineage>
        <taxon>Bacteria</taxon>
        <taxon>Candidatus Eiseniibacteriota</taxon>
    </lineage>
</organism>
<evidence type="ECO:0000259" key="7">
    <source>
        <dbReference type="Pfam" id="PF01266"/>
    </source>
</evidence>
<evidence type="ECO:0000256" key="3">
    <source>
        <dbReference type="ARBA" id="ARBA00022630"/>
    </source>
</evidence>
<dbReference type="InterPro" id="IPR036188">
    <property type="entry name" value="FAD/NAD-bd_sf"/>
</dbReference>
<proteinExistence type="inferred from homology"/>
<dbReference type="PANTHER" id="PTHR11985">
    <property type="entry name" value="GLYCEROL-3-PHOSPHATE DEHYDROGENASE"/>
    <property type="match status" value="1"/>
</dbReference>
<dbReference type="EMBL" id="JAGQHR010000042">
    <property type="protein sequence ID" value="MCA9726550.1"/>
    <property type="molecule type" value="Genomic_DNA"/>
</dbReference>
<evidence type="ECO:0000256" key="4">
    <source>
        <dbReference type="ARBA" id="ARBA00022827"/>
    </source>
</evidence>
<dbReference type="Proteomes" id="UP000697710">
    <property type="component" value="Unassembled WGS sequence"/>
</dbReference>
<dbReference type="GO" id="GO:0046168">
    <property type="term" value="P:glycerol-3-phosphate catabolic process"/>
    <property type="evidence" value="ECO:0007669"/>
    <property type="project" value="TreeGrafter"/>
</dbReference>
<keyword evidence="5" id="KW-0560">Oxidoreductase</keyword>
<evidence type="ECO:0000256" key="2">
    <source>
        <dbReference type="ARBA" id="ARBA00007330"/>
    </source>
</evidence>
<evidence type="ECO:0000313" key="8">
    <source>
        <dbReference type="EMBL" id="MCA9726550.1"/>
    </source>
</evidence>
<feature type="compositionally biased region" description="Basic and acidic residues" evidence="6">
    <location>
        <begin position="1"/>
        <end position="22"/>
    </location>
</feature>
<dbReference type="PANTHER" id="PTHR11985:SF35">
    <property type="entry name" value="ANAEROBIC GLYCEROL-3-PHOSPHATE DEHYDROGENASE SUBUNIT A"/>
    <property type="match status" value="1"/>
</dbReference>
<dbReference type="AlphaFoldDB" id="A0A956RNC1"/>
<dbReference type="InterPro" id="IPR000447">
    <property type="entry name" value="G3P_DH_FAD-dep"/>
</dbReference>
<dbReference type="GO" id="GO:0004368">
    <property type="term" value="F:glycerol-3-phosphate dehydrogenase (quinone) activity"/>
    <property type="evidence" value="ECO:0007669"/>
    <property type="project" value="InterPro"/>
</dbReference>
<accession>A0A956RNC1</accession>
<evidence type="ECO:0000256" key="6">
    <source>
        <dbReference type="SAM" id="MobiDB-lite"/>
    </source>
</evidence>
<evidence type="ECO:0000256" key="5">
    <source>
        <dbReference type="ARBA" id="ARBA00023002"/>
    </source>
</evidence>
<sequence>MSGVQDRRGTGADGHPARERIVPKHGATQEGPTTRDVAAASGTTYDLIVVGGGIHGICATLEAARAGCKVLLLERGTPAGETSANSLQILHGGFRYLQDLDVGRLRESVRARSWWLGHFPDLCEPLECLLPLDGRGVRRPPLFRLALAAYGLFARDADPALLRGEVVSAAQRPQLAELFPEPRPRAFAVWFDGLFPQPRRLADELLRWATAAGAVVLPRMEARTLLLDRDSASNATLSASTVVGVRARDHETDREVELRASRVLDTAGPWNGWWRGTSADSASTSRLHPPSVAFNLLFRGQLPDSCALAARAPDGMNLFLWERDGCIHAGTRHLPWTTAVNVPSVTSADVASLVDDLRCAVPGLGLAESNLVEVQVGFLPARAPGAAEMARRDRFEAGPAAGAPRGLVSVSGVKYTTAPVVARQALAMLFGAPLSIRSDAARPAISRVPAGER</sequence>
<keyword evidence="3" id="KW-0285">Flavoprotein</keyword>
<name>A0A956RNC1_UNCEI</name>
<dbReference type="InterPro" id="IPR006076">
    <property type="entry name" value="FAD-dep_OxRdtase"/>
</dbReference>
<dbReference type="Gene3D" id="3.50.50.60">
    <property type="entry name" value="FAD/NAD(P)-binding domain"/>
    <property type="match status" value="1"/>
</dbReference>
<dbReference type="Gene3D" id="3.30.9.10">
    <property type="entry name" value="D-Amino Acid Oxidase, subunit A, domain 2"/>
    <property type="match status" value="1"/>
</dbReference>
<keyword evidence="4" id="KW-0274">FAD</keyword>
<reference evidence="8" key="2">
    <citation type="journal article" date="2021" name="Microbiome">
        <title>Successional dynamics and alternative stable states in a saline activated sludge microbial community over 9 years.</title>
        <authorList>
            <person name="Wang Y."/>
            <person name="Ye J."/>
            <person name="Ju F."/>
            <person name="Liu L."/>
            <person name="Boyd J.A."/>
            <person name="Deng Y."/>
            <person name="Parks D.H."/>
            <person name="Jiang X."/>
            <person name="Yin X."/>
            <person name="Woodcroft B.J."/>
            <person name="Tyson G.W."/>
            <person name="Hugenholtz P."/>
            <person name="Polz M.F."/>
            <person name="Zhang T."/>
        </authorList>
    </citation>
    <scope>NUCLEOTIDE SEQUENCE</scope>
    <source>
        <strain evidence="8">HKST-UBA01</strain>
    </source>
</reference>
<gene>
    <name evidence="8" type="ORF">KC729_02640</name>
</gene>
<feature type="region of interest" description="Disordered" evidence="6">
    <location>
        <begin position="1"/>
        <end position="34"/>
    </location>
</feature>
<dbReference type="PRINTS" id="PR01001">
    <property type="entry name" value="FADG3PDH"/>
</dbReference>
<dbReference type="Pfam" id="PF01266">
    <property type="entry name" value="DAO"/>
    <property type="match status" value="1"/>
</dbReference>
<reference evidence="8" key="1">
    <citation type="submission" date="2020-04" db="EMBL/GenBank/DDBJ databases">
        <authorList>
            <person name="Zhang T."/>
        </authorList>
    </citation>
    <scope>NUCLEOTIDE SEQUENCE</scope>
    <source>
        <strain evidence="8">HKST-UBA01</strain>
    </source>
</reference>
<protein>
    <submittedName>
        <fullName evidence="8">FAD-dependent oxidoreductase</fullName>
    </submittedName>
</protein>
<comment type="similarity">
    <text evidence="2">Belongs to the FAD-dependent glycerol-3-phosphate dehydrogenase family.</text>
</comment>
<comment type="cofactor">
    <cofactor evidence="1">
        <name>FAD</name>
        <dbReference type="ChEBI" id="CHEBI:57692"/>
    </cofactor>
</comment>
<evidence type="ECO:0000313" key="9">
    <source>
        <dbReference type="Proteomes" id="UP000697710"/>
    </source>
</evidence>